<dbReference type="AlphaFoldDB" id="A0A3N9P7F5"/>
<gene>
    <name evidence="1" type="ORF">EH198_07435</name>
</gene>
<accession>A0A3N9P7F5</accession>
<evidence type="ECO:0000313" key="1">
    <source>
        <dbReference type="EMBL" id="RQW12183.1"/>
    </source>
</evidence>
<dbReference type="OrthoDB" id="2607569at2"/>
<sequence>MSRQNDIDHYGMDVKDLDASPFEMVEMLRLRSKIHSYFRELTDEEKLEVNRYDLILLSNAKGFYDKLKLIHDFQNSNKPEDEWWWHLHNVVRAFYKRSFSISFADPHGDLMVNMV</sequence>
<reference evidence="1 2" key="1">
    <citation type="submission" date="2018-11" db="EMBL/GenBank/DDBJ databases">
        <title>Genome sequence of strain 7197.</title>
        <authorList>
            <person name="Gao J."/>
            <person name="Sun J."/>
        </authorList>
    </citation>
    <scope>NUCLEOTIDE SEQUENCE [LARGE SCALE GENOMIC DNA]</scope>
    <source>
        <strain evidence="1 2">7197</strain>
    </source>
</reference>
<dbReference type="Proteomes" id="UP000282529">
    <property type="component" value="Unassembled WGS sequence"/>
</dbReference>
<dbReference type="RefSeq" id="WP_124694918.1">
    <property type="nucleotide sequence ID" value="NZ_JBHUFE010000030.1"/>
</dbReference>
<proteinExistence type="predicted"/>
<comment type="caution">
    <text evidence="1">The sequence shown here is derived from an EMBL/GenBank/DDBJ whole genome shotgun (WGS) entry which is preliminary data.</text>
</comment>
<protein>
    <submittedName>
        <fullName evidence="1">Uncharacterized protein</fullName>
    </submittedName>
</protein>
<keyword evidence="2" id="KW-1185">Reference proteome</keyword>
<evidence type="ECO:0000313" key="2">
    <source>
        <dbReference type="Proteomes" id="UP000282529"/>
    </source>
</evidence>
<organism evidence="1 2">
    <name type="scientific">Paenibacillus rhizophilus</name>
    <dbReference type="NCBI Taxonomy" id="1850366"/>
    <lineage>
        <taxon>Bacteria</taxon>
        <taxon>Bacillati</taxon>
        <taxon>Bacillota</taxon>
        <taxon>Bacilli</taxon>
        <taxon>Bacillales</taxon>
        <taxon>Paenibacillaceae</taxon>
        <taxon>Paenibacillus</taxon>
    </lineage>
</organism>
<dbReference type="EMBL" id="RQPI01000003">
    <property type="protein sequence ID" value="RQW12183.1"/>
    <property type="molecule type" value="Genomic_DNA"/>
</dbReference>
<name>A0A3N9P7F5_9BACL</name>